<dbReference type="EMBL" id="CCKQ01006895">
    <property type="protein sequence ID" value="CDW78237.1"/>
    <property type="molecule type" value="Genomic_DNA"/>
</dbReference>
<evidence type="ECO:0000313" key="3">
    <source>
        <dbReference type="Proteomes" id="UP000039865"/>
    </source>
</evidence>
<dbReference type="InParanoid" id="A0A078A9G6"/>
<name>A0A078A9G6_STYLE</name>
<dbReference type="AlphaFoldDB" id="A0A078A9G6"/>
<proteinExistence type="predicted"/>
<accession>A0A078A9G6</accession>
<evidence type="ECO:0000256" key="1">
    <source>
        <dbReference type="SAM" id="MobiDB-lite"/>
    </source>
</evidence>
<feature type="compositionally biased region" description="Polar residues" evidence="1">
    <location>
        <begin position="287"/>
        <end position="296"/>
    </location>
</feature>
<feature type="region of interest" description="Disordered" evidence="1">
    <location>
        <begin position="285"/>
        <end position="312"/>
    </location>
</feature>
<protein>
    <submittedName>
        <fullName evidence="2">Uncharacterized protein</fullName>
    </submittedName>
</protein>
<feature type="compositionally biased region" description="Polar residues" evidence="1">
    <location>
        <begin position="332"/>
        <end position="345"/>
    </location>
</feature>
<organism evidence="2 3">
    <name type="scientific">Stylonychia lemnae</name>
    <name type="common">Ciliate</name>
    <dbReference type="NCBI Taxonomy" id="5949"/>
    <lineage>
        <taxon>Eukaryota</taxon>
        <taxon>Sar</taxon>
        <taxon>Alveolata</taxon>
        <taxon>Ciliophora</taxon>
        <taxon>Intramacronucleata</taxon>
        <taxon>Spirotrichea</taxon>
        <taxon>Stichotrichia</taxon>
        <taxon>Sporadotrichida</taxon>
        <taxon>Oxytrichidae</taxon>
        <taxon>Stylonychinae</taxon>
        <taxon>Stylonychia</taxon>
    </lineage>
</organism>
<reference evidence="2 3" key="1">
    <citation type="submission" date="2014-06" db="EMBL/GenBank/DDBJ databases">
        <authorList>
            <person name="Swart Estienne"/>
        </authorList>
    </citation>
    <scope>NUCLEOTIDE SEQUENCE [LARGE SCALE GENOMIC DNA]</scope>
    <source>
        <strain evidence="2 3">130c</strain>
    </source>
</reference>
<feature type="region of interest" description="Disordered" evidence="1">
    <location>
        <begin position="332"/>
        <end position="392"/>
    </location>
</feature>
<gene>
    <name evidence="2" type="primary">Contig15184.g16173</name>
    <name evidence="2" type="ORF">STYLEM_7212</name>
</gene>
<keyword evidence="3" id="KW-1185">Reference proteome</keyword>
<evidence type="ECO:0000313" key="2">
    <source>
        <dbReference type="EMBL" id="CDW78237.1"/>
    </source>
</evidence>
<feature type="compositionally biased region" description="Polar residues" evidence="1">
    <location>
        <begin position="352"/>
        <end position="367"/>
    </location>
</feature>
<sequence>MALSNTNNINIETKTQKQFRSILQKQTTNPKKPLSSNRGQFNQTQAKFSDIFIPDFKNVQLLSDKLESFLCSKEKQKQNLRDLILPIREKRSALPSHESSHIRLAPVKQIRGSTQSSYIKLTENQSVFGSAKQSLDLGKYFPYQDNKSRLLRQINTSKNNNNNQFTNESSDEEVVFNNISHRDNSDQQKSKLNIPQMSQELDHKTSNIMQLYFKNCSGFYNNGGSKKQASPSLQHKMQRNKDKILHKSIRDASEFLENYNKSMQLNIKQQELNYLESDQIILESSERQNSTQNSNLKRLRGSYHPQDIPTINQLQREHQKILKVMKGNDKFIQSVNVSPNKSTPQTKRDNQLNRNNKTSQQSLSSLSVKDRNRTQFQRRKQSVPQDQQNKNQEKIQMFEEQQRIMLIQELPRAKYPDILVIEKSNSQEPLNSYFQIPDSKQYKRKRFIRQQQTYEEVNPPKSLIYRNDQKLLDEVTQSLEFFKRSKQSLQVSHQNSKDLTPKSAASFLIDKDAMKSKFNFQEKVEVKVKSPSKKSQTRRDYQPKRDILPEIADVRSSRQQSIQKGEQINKILNFGQSVDQQLQIMNQKIDNIYQKMIPQMRRGSEIGFTKNKVVQFALPSSS</sequence>
<dbReference type="Proteomes" id="UP000039865">
    <property type="component" value="Unassembled WGS sequence"/>
</dbReference>